<dbReference type="CDD" id="cd04665">
    <property type="entry name" value="NUDIX_RppH"/>
    <property type="match status" value="1"/>
</dbReference>
<dbReference type="AlphaFoldDB" id="A0A6H1UJT3"/>
<gene>
    <name evidence="9" type="ORF">HER31_17700</name>
</gene>
<evidence type="ECO:0000259" key="8">
    <source>
        <dbReference type="PROSITE" id="PS51462"/>
    </source>
</evidence>
<dbReference type="InterPro" id="IPR020084">
    <property type="entry name" value="NUDIX_hydrolase_CS"/>
</dbReference>
<dbReference type="GO" id="GO:0006281">
    <property type="term" value="P:DNA repair"/>
    <property type="evidence" value="ECO:0007669"/>
    <property type="project" value="TreeGrafter"/>
</dbReference>
<dbReference type="PROSITE" id="PS00893">
    <property type="entry name" value="NUDIX_BOX"/>
    <property type="match status" value="1"/>
</dbReference>
<evidence type="ECO:0000256" key="6">
    <source>
        <dbReference type="ARBA" id="ARBA00022801"/>
    </source>
</evidence>
<evidence type="ECO:0000313" key="9">
    <source>
        <dbReference type="EMBL" id="QIZ78573.1"/>
    </source>
</evidence>
<evidence type="ECO:0000313" key="10">
    <source>
        <dbReference type="Proteomes" id="UP000501602"/>
    </source>
</evidence>
<dbReference type="Gene3D" id="3.40.50.1000">
    <property type="entry name" value="HAD superfamily/HAD-like"/>
    <property type="match status" value="1"/>
</dbReference>
<dbReference type="InterPro" id="IPR014078">
    <property type="entry name" value="Nudix_YtkD"/>
</dbReference>
<protein>
    <recommendedName>
        <fullName evidence="5">phosphoglycolate phosphatase</fullName>
        <ecNumber evidence="5">3.1.3.18</ecNumber>
    </recommendedName>
</protein>
<dbReference type="PANTHER" id="PTHR43434">
    <property type="entry name" value="PHOSPHOGLYCOLATE PHOSPHATASE"/>
    <property type="match status" value="1"/>
</dbReference>
<organism evidence="9 10">
    <name type="scientific">Ferrimonas lipolytica</name>
    <dbReference type="NCBI Taxonomy" id="2724191"/>
    <lineage>
        <taxon>Bacteria</taxon>
        <taxon>Pseudomonadati</taxon>
        <taxon>Pseudomonadota</taxon>
        <taxon>Gammaproteobacteria</taxon>
        <taxon>Alteromonadales</taxon>
        <taxon>Ferrimonadaceae</taxon>
        <taxon>Ferrimonas</taxon>
    </lineage>
</organism>
<comment type="pathway">
    <text evidence="3">Organic acid metabolism; glycolate biosynthesis; glycolate from 2-phosphoglycolate: step 1/1.</text>
</comment>
<comment type="catalytic activity">
    <reaction evidence="1">
        <text>2-phosphoglycolate + H2O = glycolate + phosphate</text>
        <dbReference type="Rhea" id="RHEA:14369"/>
        <dbReference type="ChEBI" id="CHEBI:15377"/>
        <dbReference type="ChEBI" id="CHEBI:29805"/>
        <dbReference type="ChEBI" id="CHEBI:43474"/>
        <dbReference type="ChEBI" id="CHEBI:58033"/>
        <dbReference type="EC" id="3.1.3.18"/>
    </reaction>
</comment>
<dbReference type="Pfam" id="PF00293">
    <property type="entry name" value="NUDIX"/>
    <property type="match status" value="1"/>
</dbReference>
<accession>A0A6H1UJT3</accession>
<dbReference type="InterPro" id="IPR020476">
    <property type="entry name" value="Nudix_hydrolase"/>
</dbReference>
<dbReference type="SFLD" id="SFLDS00003">
    <property type="entry name" value="Haloacid_Dehalogenase"/>
    <property type="match status" value="1"/>
</dbReference>
<evidence type="ECO:0000256" key="5">
    <source>
        <dbReference type="ARBA" id="ARBA00013078"/>
    </source>
</evidence>
<dbReference type="Proteomes" id="UP000501602">
    <property type="component" value="Chromosome"/>
</dbReference>
<dbReference type="InterPro" id="IPR023198">
    <property type="entry name" value="PGP-like_dom2"/>
</dbReference>
<dbReference type="GO" id="GO:0005829">
    <property type="term" value="C:cytosol"/>
    <property type="evidence" value="ECO:0007669"/>
    <property type="project" value="TreeGrafter"/>
</dbReference>
<dbReference type="InterPro" id="IPR015797">
    <property type="entry name" value="NUDIX_hydrolase-like_dom_sf"/>
</dbReference>
<proteinExistence type="inferred from homology"/>
<dbReference type="EC" id="3.1.3.18" evidence="5"/>
<dbReference type="Pfam" id="PF13419">
    <property type="entry name" value="HAD_2"/>
    <property type="match status" value="1"/>
</dbReference>
<comment type="similarity">
    <text evidence="7">Belongs to the Nudix hydrolase family.</text>
</comment>
<feature type="domain" description="Nudix hydrolase" evidence="8">
    <location>
        <begin position="1"/>
        <end position="138"/>
    </location>
</feature>
<dbReference type="EMBL" id="CP051180">
    <property type="protein sequence ID" value="QIZ78573.1"/>
    <property type="molecule type" value="Genomic_DNA"/>
</dbReference>
<dbReference type="GO" id="GO:0008967">
    <property type="term" value="F:phosphoglycolate phosphatase activity"/>
    <property type="evidence" value="ECO:0007669"/>
    <property type="project" value="UniProtKB-EC"/>
</dbReference>
<evidence type="ECO:0000256" key="2">
    <source>
        <dbReference type="ARBA" id="ARBA00001946"/>
    </source>
</evidence>
<comment type="cofactor">
    <cofactor evidence="2">
        <name>Mg(2+)</name>
        <dbReference type="ChEBI" id="CHEBI:18420"/>
    </cofactor>
</comment>
<dbReference type="PROSITE" id="PS51462">
    <property type="entry name" value="NUDIX"/>
    <property type="match status" value="1"/>
</dbReference>
<evidence type="ECO:0000256" key="4">
    <source>
        <dbReference type="ARBA" id="ARBA00006171"/>
    </source>
</evidence>
<dbReference type="Gene3D" id="3.90.79.10">
    <property type="entry name" value="Nucleoside Triphosphate Pyrophosphohydrolase"/>
    <property type="match status" value="1"/>
</dbReference>
<comment type="similarity">
    <text evidence="4">Belongs to the HAD-like hydrolase superfamily. CbbY/CbbZ/Gph/YieH family.</text>
</comment>
<dbReference type="SUPFAM" id="SSF55811">
    <property type="entry name" value="Nudix"/>
    <property type="match status" value="1"/>
</dbReference>
<dbReference type="InterPro" id="IPR050155">
    <property type="entry name" value="HAD-like_hydrolase_sf"/>
</dbReference>
<dbReference type="InterPro" id="IPR000086">
    <property type="entry name" value="NUDIX_hydrolase_dom"/>
</dbReference>
<evidence type="ECO:0000256" key="7">
    <source>
        <dbReference type="RuleBase" id="RU003476"/>
    </source>
</evidence>
<reference evidence="9 10" key="1">
    <citation type="submission" date="2020-04" db="EMBL/GenBank/DDBJ databases">
        <title>Ferrimonas sp. S7 isolated from sea water.</title>
        <authorList>
            <person name="Bae S.S."/>
            <person name="Baek K."/>
        </authorList>
    </citation>
    <scope>NUCLEOTIDE SEQUENCE [LARGE SCALE GENOMIC DNA]</scope>
    <source>
        <strain evidence="9 10">S7</strain>
    </source>
</reference>
<name>A0A6H1UJT3_9GAMM</name>
<dbReference type="InterPro" id="IPR036412">
    <property type="entry name" value="HAD-like_sf"/>
</dbReference>
<evidence type="ECO:0000256" key="1">
    <source>
        <dbReference type="ARBA" id="ARBA00000830"/>
    </source>
</evidence>
<dbReference type="SFLD" id="SFLDG01129">
    <property type="entry name" value="C1.5:_HAD__Beta-PGM__Phosphata"/>
    <property type="match status" value="1"/>
</dbReference>
<dbReference type="PRINTS" id="PR00502">
    <property type="entry name" value="NUDIXFAMILY"/>
</dbReference>
<keyword evidence="6 7" id="KW-0378">Hydrolase</keyword>
<dbReference type="Gene3D" id="1.10.150.240">
    <property type="entry name" value="Putative phosphatase, domain 2"/>
    <property type="match status" value="1"/>
</dbReference>
<dbReference type="InterPro" id="IPR041492">
    <property type="entry name" value="HAD_2"/>
</dbReference>
<evidence type="ECO:0000256" key="3">
    <source>
        <dbReference type="ARBA" id="ARBA00004818"/>
    </source>
</evidence>
<dbReference type="RefSeq" id="WP_168662664.1">
    <property type="nucleotide sequence ID" value="NZ_CP051180.1"/>
</dbReference>
<dbReference type="KEGG" id="fes:HER31_17700"/>
<dbReference type="InterPro" id="IPR023214">
    <property type="entry name" value="HAD_sf"/>
</dbReference>
<dbReference type="SUPFAM" id="SSF56784">
    <property type="entry name" value="HAD-like"/>
    <property type="match status" value="1"/>
</dbReference>
<keyword evidence="10" id="KW-1185">Reference proteome</keyword>
<sequence>MQLSFSAWPAPSHSSLKYVVVMARYQGQWILSRHHQRQSWDIPGGKIDAGETAEQAAARELVEETGASQFTLEPIELYHVTDNAGHSASGLLCVAEISELGPLPIGSEMAEIQQVGAAPNATQFTHPLIQPHLFAQVELRMALLQRLKSYKHVVWDWNGTLVDDAPLAVDIVNQMLTKQQLPTTTLEHYRDQFCHPVSDYYAAAGFDFDRISFDEICSYFGKAYQANRDKLQLHPGCLFLLRQLATDHRQSILSAASQSSLEHCLEHHQITPLFDSVFGLDNHHAVSKVERGHELLTLAKIAKSDTIMIGDTDHDLEVAHALGIDCLLIACGHQSTATLRQLHTQVLPNWHAQIHN</sequence>
<dbReference type="PANTHER" id="PTHR43434:SF1">
    <property type="entry name" value="PHOSPHOGLYCOLATE PHOSPHATASE"/>
    <property type="match status" value="1"/>
</dbReference>